<keyword evidence="6" id="KW-0648">Protein biosynthesis</keyword>
<dbReference type="InterPro" id="IPR012340">
    <property type="entry name" value="NA-bd_OB-fold"/>
</dbReference>
<dbReference type="Gene3D" id="3.30.930.10">
    <property type="entry name" value="Bira Bifunctional Protein, Domain 2"/>
    <property type="match status" value="1"/>
</dbReference>
<dbReference type="NCBIfam" id="NF003037">
    <property type="entry name" value="PRK03932.1"/>
    <property type="match status" value="1"/>
</dbReference>
<dbReference type="FunFam" id="3.30.930.10:FF:000016">
    <property type="entry name" value="Asparagine--tRNA ligase"/>
    <property type="match status" value="1"/>
</dbReference>
<keyword evidence="7" id="KW-0030">Aminoacyl-tRNA synthetase</keyword>
<evidence type="ECO:0000256" key="2">
    <source>
        <dbReference type="ARBA" id="ARBA00012816"/>
    </source>
</evidence>
<organism evidence="11 12">
    <name type="scientific">Conidiobolus coronatus (strain ATCC 28846 / CBS 209.66 / NRRL 28638)</name>
    <name type="common">Delacroixia coronata</name>
    <dbReference type="NCBI Taxonomy" id="796925"/>
    <lineage>
        <taxon>Eukaryota</taxon>
        <taxon>Fungi</taxon>
        <taxon>Fungi incertae sedis</taxon>
        <taxon>Zoopagomycota</taxon>
        <taxon>Entomophthoromycotina</taxon>
        <taxon>Entomophthoromycetes</taxon>
        <taxon>Entomophthorales</taxon>
        <taxon>Ancylistaceae</taxon>
        <taxon>Conidiobolus</taxon>
    </lineage>
</organism>
<keyword evidence="5" id="KW-0067">ATP-binding</keyword>
<feature type="non-terminal residue" evidence="11">
    <location>
        <position position="1"/>
    </location>
</feature>
<dbReference type="PANTHER" id="PTHR22594">
    <property type="entry name" value="ASPARTYL/LYSYL-TRNA SYNTHETASE"/>
    <property type="match status" value="1"/>
</dbReference>
<evidence type="ECO:0000256" key="6">
    <source>
        <dbReference type="ARBA" id="ARBA00022917"/>
    </source>
</evidence>
<dbReference type="Proteomes" id="UP000070444">
    <property type="component" value="Unassembled WGS sequence"/>
</dbReference>
<reference evidence="11 12" key="1">
    <citation type="journal article" date="2015" name="Genome Biol. Evol.">
        <title>Phylogenomic analyses indicate that early fungi evolved digesting cell walls of algal ancestors of land plants.</title>
        <authorList>
            <person name="Chang Y."/>
            <person name="Wang S."/>
            <person name="Sekimoto S."/>
            <person name="Aerts A.L."/>
            <person name="Choi C."/>
            <person name="Clum A."/>
            <person name="LaButti K.M."/>
            <person name="Lindquist E.A."/>
            <person name="Yee Ngan C."/>
            <person name="Ohm R.A."/>
            <person name="Salamov A.A."/>
            <person name="Grigoriev I.V."/>
            <person name="Spatafora J.W."/>
            <person name="Berbee M.L."/>
        </authorList>
    </citation>
    <scope>NUCLEOTIDE SEQUENCE [LARGE SCALE GENOMIC DNA]</scope>
    <source>
        <strain evidence="11 12">NRRL 28638</strain>
    </source>
</reference>
<evidence type="ECO:0000256" key="5">
    <source>
        <dbReference type="ARBA" id="ARBA00022840"/>
    </source>
</evidence>
<keyword evidence="12" id="KW-1185">Reference proteome</keyword>
<dbReference type="PRINTS" id="PR01042">
    <property type="entry name" value="TRNASYNTHASP"/>
</dbReference>
<dbReference type="GO" id="GO:0006421">
    <property type="term" value="P:asparaginyl-tRNA aminoacylation"/>
    <property type="evidence" value="ECO:0007669"/>
    <property type="project" value="InterPro"/>
</dbReference>
<proteinExistence type="inferred from homology"/>
<keyword evidence="3 11" id="KW-0436">Ligase</keyword>
<dbReference type="InterPro" id="IPR006195">
    <property type="entry name" value="aa-tRNA-synth_II"/>
</dbReference>
<dbReference type="EMBL" id="KQ964764">
    <property type="protein sequence ID" value="KXN66119.1"/>
    <property type="molecule type" value="Genomic_DNA"/>
</dbReference>
<dbReference type="OMA" id="PEMAFYD"/>
<protein>
    <recommendedName>
        <fullName evidence="9">Asparagine--tRNA ligase, mitochondrial</fullName>
        <ecNumber evidence="2">6.1.1.22</ecNumber>
    </recommendedName>
    <alternativeName>
        <fullName evidence="8">Asparaginyl-tRNA synthetase</fullName>
    </alternativeName>
</protein>
<evidence type="ECO:0000259" key="10">
    <source>
        <dbReference type="PROSITE" id="PS50862"/>
    </source>
</evidence>
<dbReference type="EC" id="6.1.1.22" evidence="2"/>
<dbReference type="InterPro" id="IPR045864">
    <property type="entry name" value="aa-tRNA-synth_II/BPL/LPL"/>
</dbReference>
<dbReference type="InterPro" id="IPR002312">
    <property type="entry name" value="Asp/Asn-tRNA-synth_IIb"/>
</dbReference>
<evidence type="ECO:0000313" key="11">
    <source>
        <dbReference type="EMBL" id="KXN66119.1"/>
    </source>
</evidence>
<sequence length="421" mass="48294">FIELNDGSQFDNLQLILESDKLENVNTGTCLEVNGKLTESPGKNQLKEVLINNLKVLGNCPTEDYPLQKKRHTLEFVRANAHLRARTNTNSSVLRVRNAILRGLDNYFIGEEFIQVHTPIITSNDCEGGGEVFRVESNEFLDSKPSTEKPKFQDYFNSPAYLSVSGQLHLEAVTSGMSRVYNINPAFRAEKSMTSRHLAEFWMCEAEVAFIDNLDQLTKICEESVKGSIKNSLNLNHKDLEFFTKFYDNTLLERLEEYISIEFPRITYTKAIEILKASGVKFEHPVEWGLSLQSEHEKYLAQEYCKSPVFVTDYPKELKPFYMKLNPDGKTVACFDLLVPHIGELAGGSMREDNYDILLENIKIHNMDLESLKWYLDLRKFGSFPHGGYGIGLDRLVQFITAMQSIRDVIPFPRYFNNCNY</sequence>
<evidence type="ECO:0000256" key="1">
    <source>
        <dbReference type="ARBA" id="ARBA00008226"/>
    </source>
</evidence>
<dbReference type="CDD" id="cd04318">
    <property type="entry name" value="EcAsnRS_like_N"/>
    <property type="match status" value="1"/>
</dbReference>
<comment type="similarity">
    <text evidence="1">Belongs to the class-II aminoacyl-tRNA synthetase family.</text>
</comment>
<gene>
    <name evidence="11" type="ORF">CONCODRAFT_44047</name>
</gene>
<dbReference type="CDD" id="cd00776">
    <property type="entry name" value="AsxRS_core"/>
    <property type="match status" value="1"/>
</dbReference>
<dbReference type="STRING" id="796925.A0A137NTQ4"/>
<dbReference type="NCBIfam" id="TIGR00457">
    <property type="entry name" value="asnS"/>
    <property type="match status" value="1"/>
</dbReference>
<dbReference type="PROSITE" id="PS50862">
    <property type="entry name" value="AA_TRNA_LIGASE_II"/>
    <property type="match status" value="1"/>
</dbReference>
<dbReference type="InterPro" id="IPR004364">
    <property type="entry name" value="Aa-tRNA-synt_II"/>
</dbReference>
<feature type="domain" description="Aminoacyl-transfer RNA synthetases class-II family profile" evidence="10">
    <location>
        <begin position="94"/>
        <end position="411"/>
    </location>
</feature>
<evidence type="ECO:0000256" key="4">
    <source>
        <dbReference type="ARBA" id="ARBA00022741"/>
    </source>
</evidence>
<evidence type="ECO:0000313" key="12">
    <source>
        <dbReference type="Proteomes" id="UP000070444"/>
    </source>
</evidence>
<evidence type="ECO:0000256" key="3">
    <source>
        <dbReference type="ARBA" id="ARBA00022598"/>
    </source>
</evidence>
<evidence type="ECO:0000256" key="7">
    <source>
        <dbReference type="ARBA" id="ARBA00023146"/>
    </source>
</evidence>
<keyword evidence="4" id="KW-0547">Nucleotide-binding</keyword>
<dbReference type="GO" id="GO:0005739">
    <property type="term" value="C:mitochondrion"/>
    <property type="evidence" value="ECO:0007669"/>
    <property type="project" value="TreeGrafter"/>
</dbReference>
<dbReference type="AlphaFoldDB" id="A0A137NTQ4"/>
<dbReference type="SUPFAM" id="SSF55681">
    <property type="entry name" value="Class II aaRS and biotin synthetases"/>
    <property type="match status" value="1"/>
</dbReference>
<dbReference type="PANTHER" id="PTHR22594:SF34">
    <property type="entry name" value="ASPARAGINE--TRNA LIGASE, MITOCHONDRIAL-RELATED"/>
    <property type="match status" value="1"/>
</dbReference>
<dbReference type="OrthoDB" id="1931232at2759"/>
<dbReference type="GO" id="GO:0004816">
    <property type="term" value="F:asparagine-tRNA ligase activity"/>
    <property type="evidence" value="ECO:0007669"/>
    <property type="project" value="UniProtKB-EC"/>
</dbReference>
<dbReference type="GO" id="GO:0005524">
    <property type="term" value="F:ATP binding"/>
    <property type="evidence" value="ECO:0007669"/>
    <property type="project" value="UniProtKB-KW"/>
</dbReference>
<dbReference type="Pfam" id="PF00152">
    <property type="entry name" value="tRNA-synt_2"/>
    <property type="match status" value="1"/>
</dbReference>
<evidence type="ECO:0000256" key="8">
    <source>
        <dbReference type="ARBA" id="ARBA00029886"/>
    </source>
</evidence>
<evidence type="ECO:0000256" key="9">
    <source>
        <dbReference type="ARBA" id="ARBA00068798"/>
    </source>
</evidence>
<accession>A0A137NTQ4</accession>
<name>A0A137NTQ4_CONC2</name>
<dbReference type="InterPro" id="IPR004522">
    <property type="entry name" value="Asn-tRNA-ligase"/>
</dbReference>
<dbReference type="Gene3D" id="2.40.50.140">
    <property type="entry name" value="Nucleic acid-binding proteins"/>
    <property type="match status" value="1"/>
</dbReference>